<keyword evidence="2" id="KW-1185">Reference proteome</keyword>
<dbReference type="Proteomes" id="UP000183832">
    <property type="component" value="Unassembled WGS sequence"/>
</dbReference>
<name>A0A1J1IF94_9DIPT</name>
<dbReference type="AlphaFoldDB" id="A0A1J1IF94"/>
<reference evidence="1 2" key="1">
    <citation type="submission" date="2015-04" db="EMBL/GenBank/DDBJ databases">
        <authorList>
            <person name="Syromyatnikov M.Y."/>
            <person name="Popov V.N."/>
        </authorList>
    </citation>
    <scope>NUCLEOTIDE SEQUENCE [LARGE SCALE GENOMIC DNA]</scope>
</reference>
<sequence length="235" mass="27021">MSFNVNLNKNCVNTHPDLSNSASGFKLILNCYLKISSYLNAYFHFTFMVPCRKESYLKSKQKKMKLGNETRLTYADEIFTVYENIKRRILLDDFQASWSGLELVRVAVLFSGLMFYAEEQAGKRSVLNRTGNIDKTFIWDSSNNDIKSSLTPKFQDRITYVVWVERGSLNFIRLNQLSPSETNTLRVQFCLRNALLENKLNSNSKSSVNASDSLNSIVEEKGTKVHLPKDFLGFY</sequence>
<proteinExistence type="predicted"/>
<accession>A0A1J1IF94</accession>
<evidence type="ECO:0000313" key="2">
    <source>
        <dbReference type="Proteomes" id="UP000183832"/>
    </source>
</evidence>
<gene>
    <name evidence="1" type="ORF">CLUMA_CG012252</name>
</gene>
<organism evidence="1 2">
    <name type="scientific">Clunio marinus</name>
    <dbReference type="NCBI Taxonomy" id="568069"/>
    <lineage>
        <taxon>Eukaryota</taxon>
        <taxon>Metazoa</taxon>
        <taxon>Ecdysozoa</taxon>
        <taxon>Arthropoda</taxon>
        <taxon>Hexapoda</taxon>
        <taxon>Insecta</taxon>
        <taxon>Pterygota</taxon>
        <taxon>Neoptera</taxon>
        <taxon>Endopterygota</taxon>
        <taxon>Diptera</taxon>
        <taxon>Nematocera</taxon>
        <taxon>Chironomoidea</taxon>
        <taxon>Chironomidae</taxon>
        <taxon>Clunio</taxon>
    </lineage>
</organism>
<evidence type="ECO:0000313" key="1">
    <source>
        <dbReference type="EMBL" id="CRK98883.1"/>
    </source>
</evidence>
<protein>
    <submittedName>
        <fullName evidence="1">CLUMA_CG012252, isoform A</fullName>
    </submittedName>
</protein>
<dbReference type="EMBL" id="CVRI01000048">
    <property type="protein sequence ID" value="CRK98883.1"/>
    <property type="molecule type" value="Genomic_DNA"/>
</dbReference>